<evidence type="ECO:0000313" key="4">
    <source>
        <dbReference type="Proteomes" id="UP000041254"/>
    </source>
</evidence>
<dbReference type="AlphaFoldDB" id="A0A0G4EXD0"/>
<reference evidence="3 4" key="1">
    <citation type="submission" date="2014-11" db="EMBL/GenBank/DDBJ databases">
        <authorList>
            <person name="Zhu J."/>
            <person name="Qi W."/>
            <person name="Song R."/>
        </authorList>
    </citation>
    <scope>NUCLEOTIDE SEQUENCE [LARGE SCALE GENOMIC DNA]</scope>
</reference>
<feature type="compositionally biased region" description="Pro residues" evidence="1">
    <location>
        <begin position="289"/>
        <end position="302"/>
    </location>
</feature>
<keyword evidence="4" id="KW-1185">Reference proteome</keyword>
<sequence>MVHLFLLCLALVAASTTAQVVGVDNRRDITVTSQRNTTLIINGQEVPASIPLTFSGCRYVYRFQDTDPSCQIIEYELPEKRVIFPNVSVEAKFCCAKVEIDRRSPPPRRALRAARALQRGKTANTTTVVPEMSQQGPAAAAEGGPVTGETNVTVNQGDLLQIVLPGAMDRAGFGWAVDATPDMPLVDVANSFGCLQVRGQNGTSNSCSGSWTLSFLAMNPGNGIITLAYVPRPNATETPPPKPHADGQGPPPPRPVAGAAHPPPPPLPAAGEGHPPPPPPPHAENAPAAVPPPPHGRGPPHAPGAQAGPAMDSAIAIFKVDVTILPVDAEAED</sequence>
<dbReference type="EMBL" id="CDMY01000341">
    <property type="protein sequence ID" value="CEM03453.1"/>
    <property type="molecule type" value="Genomic_DNA"/>
</dbReference>
<dbReference type="InParanoid" id="A0A0G4EXD0"/>
<dbReference type="Proteomes" id="UP000041254">
    <property type="component" value="Unassembled WGS sequence"/>
</dbReference>
<evidence type="ECO:0000256" key="2">
    <source>
        <dbReference type="SAM" id="SignalP"/>
    </source>
</evidence>
<evidence type="ECO:0008006" key="5">
    <source>
        <dbReference type="Google" id="ProtNLM"/>
    </source>
</evidence>
<name>A0A0G4EXD0_VITBC</name>
<evidence type="ECO:0000256" key="1">
    <source>
        <dbReference type="SAM" id="MobiDB-lite"/>
    </source>
</evidence>
<gene>
    <name evidence="3" type="ORF">Vbra_13918</name>
</gene>
<feature type="compositionally biased region" description="Pro residues" evidence="1">
    <location>
        <begin position="249"/>
        <end position="282"/>
    </location>
</feature>
<feature type="chain" id="PRO_5005187993" description="Proteinase inhibitor I42 chagasin domain-containing protein" evidence="2">
    <location>
        <begin position="19"/>
        <end position="333"/>
    </location>
</feature>
<dbReference type="VEuPathDB" id="CryptoDB:Vbra_13918"/>
<organism evidence="3 4">
    <name type="scientific">Vitrella brassicaformis (strain CCMP3155)</name>
    <dbReference type="NCBI Taxonomy" id="1169540"/>
    <lineage>
        <taxon>Eukaryota</taxon>
        <taxon>Sar</taxon>
        <taxon>Alveolata</taxon>
        <taxon>Colpodellida</taxon>
        <taxon>Vitrellaceae</taxon>
        <taxon>Vitrella</taxon>
    </lineage>
</organism>
<proteinExistence type="predicted"/>
<evidence type="ECO:0000313" key="3">
    <source>
        <dbReference type="EMBL" id="CEM03453.1"/>
    </source>
</evidence>
<protein>
    <recommendedName>
        <fullName evidence="5">Proteinase inhibitor I42 chagasin domain-containing protein</fullName>
    </recommendedName>
</protein>
<feature type="signal peptide" evidence="2">
    <location>
        <begin position="1"/>
        <end position="18"/>
    </location>
</feature>
<feature type="region of interest" description="Disordered" evidence="1">
    <location>
        <begin position="232"/>
        <end position="310"/>
    </location>
</feature>
<keyword evidence="2" id="KW-0732">Signal</keyword>
<accession>A0A0G4EXD0</accession>